<protein>
    <submittedName>
        <fullName evidence="1">Uncharacterized protein</fullName>
    </submittedName>
</protein>
<accession>A0A6J5RHF9</accession>
<reference evidence="1" key="1">
    <citation type="submission" date="2020-05" db="EMBL/GenBank/DDBJ databases">
        <authorList>
            <person name="Chiriac C."/>
            <person name="Salcher M."/>
            <person name="Ghai R."/>
            <person name="Kavagutti S V."/>
        </authorList>
    </citation>
    <scope>NUCLEOTIDE SEQUENCE</scope>
</reference>
<sequence length="108" mass="11924">MSKKSELRVEPCQNAIAIKGLIAKNGVSFDDIMDRSIICTASRAQYGTCSHWIISVEGSPPRGTIIFDTVRYTPGVAFLVIQDRSKRLTGKSYDIVSAFVAEFLAKHE</sequence>
<organism evidence="1">
    <name type="scientific">uncultured Caudovirales phage</name>
    <dbReference type="NCBI Taxonomy" id="2100421"/>
    <lineage>
        <taxon>Viruses</taxon>
        <taxon>Duplodnaviria</taxon>
        <taxon>Heunggongvirae</taxon>
        <taxon>Uroviricota</taxon>
        <taxon>Caudoviricetes</taxon>
        <taxon>Peduoviridae</taxon>
        <taxon>Maltschvirus</taxon>
        <taxon>Maltschvirus maltsch</taxon>
    </lineage>
</organism>
<proteinExistence type="predicted"/>
<gene>
    <name evidence="1" type="ORF">UFOVP1229_8</name>
</gene>
<evidence type="ECO:0000313" key="1">
    <source>
        <dbReference type="EMBL" id="CAB4191154.1"/>
    </source>
</evidence>
<name>A0A6J5RHF9_9CAUD</name>
<dbReference type="EMBL" id="LR797178">
    <property type="protein sequence ID" value="CAB4191154.1"/>
    <property type="molecule type" value="Genomic_DNA"/>
</dbReference>